<dbReference type="Proteomes" id="UP001275084">
    <property type="component" value="Unassembled WGS sequence"/>
</dbReference>
<sequence length="365" mass="40608">MSDEKLGRLPETEVEYDARPPPPYMPYSGSGDNTGTLQQSQKSSSSHQQQGEHTISKGSSRTWWRWPLRRVQVLSHQPLRQQVSTAAAAAAEKGRPVTIDISKVLPRWNGHNGMTCGQGAMLTKLPPPIVPPTLVRSYSLDVICCPPQPTSAPQGVVARWQQARLAFWSDNLPEILRAPPIPWRANLGDCCFADEVHFVYDPYPIPFFTHQPEPGKVKACCHHDKNAATLCGMSVSLGGLEYERSIKLALVRDRTDKCYWELTLTLTSRDGDWLASLSRADAAALVGFDSVIRVVGWINPERDSVKNSVMFYAKTLYQPWLEPSNLDSHGHGQPSYPPSPMGAAHDEEMRRLVDDTIEMLIRGGD</sequence>
<gene>
    <name evidence="2" type="ORF">B0T25DRAFT_547458</name>
</gene>
<evidence type="ECO:0000256" key="1">
    <source>
        <dbReference type="SAM" id="MobiDB-lite"/>
    </source>
</evidence>
<proteinExistence type="predicted"/>
<feature type="region of interest" description="Disordered" evidence="1">
    <location>
        <begin position="1"/>
        <end position="59"/>
    </location>
</feature>
<protein>
    <submittedName>
        <fullName evidence="2">Uncharacterized protein</fullName>
    </submittedName>
</protein>
<dbReference type="AlphaFoldDB" id="A0AAJ0HE60"/>
<reference evidence="2" key="1">
    <citation type="journal article" date="2023" name="Mol. Phylogenet. Evol.">
        <title>Genome-scale phylogeny and comparative genomics of the fungal order Sordariales.</title>
        <authorList>
            <person name="Hensen N."/>
            <person name="Bonometti L."/>
            <person name="Westerberg I."/>
            <person name="Brannstrom I.O."/>
            <person name="Guillou S."/>
            <person name="Cros-Aarteil S."/>
            <person name="Calhoun S."/>
            <person name="Haridas S."/>
            <person name="Kuo A."/>
            <person name="Mondo S."/>
            <person name="Pangilinan J."/>
            <person name="Riley R."/>
            <person name="LaButti K."/>
            <person name="Andreopoulos B."/>
            <person name="Lipzen A."/>
            <person name="Chen C."/>
            <person name="Yan M."/>
            <person name="Daum C."/>
            <person name="Ng V."/>
            <person name="Clum A."/>
            <person name="Steindorff A."/>
            <person name="Ohm R.A."/>
            <person name="Martin F."/>
            <person name="Silar P."/>
            <person name="Natvig D.O."/>
            <person name="Lalanne C."/>
            <person name="Gautier V."/>
            <person name="Ament-Velasquez S.L."/>
            <person name="Kruys A."/>
            <person name="Hutchinson M.I."/>
            <person name="Powell A.J."/>
            <person name="Barry K."/>
            <person name="Miller A.N."/>
            <person name="Grigoriev I.V."/>
            <person name="Debuchy R."/>
            <person name="Gladieux P."/>
            <person name="Hiltunen Thoren M."/>
            <person name="Johannesson H."/>
        </authorList>
    </citation>
    <scope>NUCLEOTIDE SEQUENCE</scope>
    <source>
        <strain evidence="2">CBS 955.72</strain>
    </source>
</reference>
<evidence type="ECO:0000313" key="2">
    <source>
        <dbReference type="EMBL" id="KAK3349214.1"/>
    </source>
</evidence>
<keyword evidence="3" id="KW-1185">Reference proteome</keyword>
<dbReference type="EMBL" id="JAUIQD010000005">
    <property type="protein sequence ID" value="KAK3349214.1"/>
    <property type="molecule type" value="Genomic_DNA"/>
</dbReference>
<feature type="compositionally biased region" description="Basic and acidic residues" evidence="1">
    <location>
        <begin position="1"/>
        <end position="11"/>
    </location>
</feature>
<feature type="compositionally biased region" description="Low complexity" evidence="1">
    <location>
        <begin position="38"/>
        <end position="49"/>
    </location>
</feature>
<accession>A0AAJ0HE60</accession>
<name>A0AAJ0HE60_9PEZI</name>
<comment type="caution">
    <text evidence="2">The sequence shown here is derived from an EMBL/GenBank/DDBJ whole genome shotgun (WGS) entry which is preliminary data.</text>
</comment>
<organism evidence="2 3">
    <name type="scientific">Lasiosphaeria hispida</name>
    <dbReference type="NCBI Taxonomy" id="260671"/>
    <lineage>
        <taxon>Eukaryota</taxon>
        <taxon>Fungi</taxon>
        <taxon>Dikarya</taxon>
        <taxon>Ascomycota</taxon>
        <taxon>Pezizomycotina</taxon>
        <taxon>Sordariomycetes</taxon>
        <taxon>Sordariomycetidae</taxon>
        <taxon>Sordariales</taxon>
        <taxon>Lasiosphaeriaceae</taxon>
        <taxon>Lasiosphaeria</taxon>
    </lineage>
</organism>
<reference evidence="2" key="2">
    <citation type="submission" date="2023-06" db="EMBL/GenBank/DDBJ databases">
        <authorList>
            <consortium name="Lawrence Berkeley National Laboratory"/>
            <person name="Haridas S."/>
            <person name="Hensen N."/>
            <person name="Bonometti L."/>
            <person name="Westerberg I."/>
            <person name="Brannstrom I.O."/>
            <person name="Guillou S."/>
            <person name="Cros-Aarteil S."/>
            <person name="Calhoun S."/>
            <person name="Kuo A."/>
            <person name="Mondo S."/>
            <person name="Pangilinan J."/>
            <person name="Riley R."/>
            <person name="Labutti K."/>
            <person name="Andreopoulos B."/>
            <person name="Lipzen A."/>
            <person name="Chen C."/>
            <person name="Yanf M."/>
            <person name="Daum C."/>
            <person name="Ng V."/>
            <person name="Clum A."/>
            <person name="Steindorff A."/>
            <person name="Ohm R."/>
            <person name="Martin F."/>
            <person name="Silar P."/>
            <person name="Natvig D."/>
            <person name="Lalanne C."/>
            <person name="Gautier V."/>
            <person name="Ament-Velasquez S.L."/>
            <person name="Kruys A."/>
            <person name="Hutchinson M.I."/>
            <person name="Powell A.J."/>
            <person name="Barry K."/>
            <person name="Miller A.N."/>
            <person name="Grigoriev I.V."/>
            <person name="Debuchy R."/>
            <person name="Gladieux P."/>
            <person name="Thoren M.H."/>
            <person name="Johannesson H."/>
        </authorList>
    </citation>
    <scope>NUCLEOTIDE SEQUENCE</scope>
    <source>
        <strain evidence="2">CBS 955.72</strain>
    </source>
</reference>
<evidence type="ECO:0000313" key="3">
    <source>
        <dbReference type="Proteomes" id="UP001275084"/>
    </source>
</evidence>